<proteinExistence type="predicted"/>
<accession>A0A5S9XG16</accession>
<dbReference type="PANTHER" id="PTHR32411">
    <property type="entry name" value="CYSTEINE-RICH REPEAT SECRETORY PROTEIN 38-RELATED"/>
    <property type="match status" value="1"/>
</dbReference>
<dbReference type="InterPro" id="IPR050581">
    <property type="entry name" value="CRR_secretory_protein"/>
</dbReference>
<sequence>MTILTTNASSVKGNIGLEISKRTTSTFSPVKSYPIIFQPASYTSLMAKLPVLSPSYYSAAATPTTPSASPAMPPPFPGNVFSMHNPNNMIEDTELFNKKTRDFLYELMLEATTPNRTMMLYAAGEKKLGTKKLYAMVQCAQDILR</sequence>
<dbReference type="Proteomes" id="UP000434276">
    <property type="component" value="Unassembled WGS sequence"/>
</dbReference>
<dbReference type="AlphaFoldDB" id="A0A5S9XG16"/>
<dbReference type="PANTHER" id="PTHR32411:SF54">
    <property type="entry name" value="CYSTEINE-RICH REPEAT SECRETORY PROTEIN 29-RELATED"/>
    <property type="match status" value="1"/>
</dbReference>
<evidence type="ECO:0000313" key="1">
    <source>
        <dbReference type="EMBL" id="CAA0383272.1"/>
    </source>
</evidence>
<gene>
    <name evidence="1" type="ORF">C24_LOCUS13487</name>
</gene>
<organism evidence="1 2">
    <name type="scientific">Arabidopsis thaliana</name>
    <name type="common">Mouse-ear cress</name>
    <dbReference type="NCBI Taxonomy" id="3702"/>
    <lineage>
        <taxon>Eukaryota</taxon>
        <taxon>Viridiplantae</taxon>
        <taxon>Streptophyta</taxon>
        <taxon>Embryophyta</taxon>
        <taxon>Tracheophyta</taxon>
        <taxon>Spermatophyta</taxon>
        <taxon>Magnoliopsida</taxon>
        <taxon>eudicotyledons</taxon>
        <taxon>Gunneridae</taxon>
        <taxon>Pentapetalae</taxon>
        <taxon>rosids</taxon>
        <taxon>malvids</taxon>
        <taxon>Brassicales</taxon>
        <taxon>Brassicaceae</taxon>
        <taxon>Camelineae</taxon>
        <taxon>Arabidopsis</taxon>
    </lineage>
</organism>
<dbReference type="ExpressionAtlas" id="A0A5S9XG16">
    <property type="expression patterns" value="baseline and differential"/>
</dbReference>
<dbReference type="EMBL" id="CACSHJ010000089">
    <property type="protein sequence ID" value="CAA0383272.1"/>
    <property type="molecule type" value="Genomic_DNA"/>
</dbReference>
<evidence type="ECO:0000313" key="2">
    <source>
        <dbReference type="Proteomes" id="UP000434276"/>
    </source>
</evidence>
<protein>
    <submittedName>
        <fullName evidence="1">Uncharacterized protein</fullName>
    </submittedName>
</protein>
<name>A0A5S9XG16_ARATH</name>
<reference evidence="1 2" key="1">
    <citation type="submission" date="2019-12" db="EMBL/GenBank/DDBJ databases">
        <authorList>
            <person name="Jiao W.-B."/>
            <person name="Schneeberger K."/>
        </authorList>
    </citation>
    <scope>NUCLEOTIDE SEQUENCE [LARGE SCALE GENOMIC DNA]</scope>
    <source>
        <strain evidence="2">cv. C24</strain>
    </source>
</reference>
<dbReference type="CDD" id="cd23509">
    <property type="entry name" value="Gnk2-like"/>
    <property type="match status" value="1"/>
</dbReference>